<evidence type="ECO:0000313" key="3">
    <source>
        <dbReference type="Proteomes" id="UP001282474"/>
    </source>
</evidence>
<protein>
    <recommendedName>
        <fullName evidence="4">Transposase</fullName>
    </recommendedName>
</protein>
<organism evidence="2 3">
    <name type="scientific">Streptomyces caniscabiei</name>
    <dbReference type="NCBI Taxonomy" id="2746961"/>
    <lineage>
        <taxon>Bacteria</taxon>
        <taxon>Bacillati</taxon>
        <taxon>Actinomycetota</taxon>
        <taxon>Actinomycetes</taxon>
        <taxon>Kitasatosporales</taxon>
        <taxon>Streptomycetaceae</taxon>
        <taxon>Streptomyces</taxon>
    </lineage>
</organism>
<evidence type="ECO:0008006" key="4">
    <source>
        <dbReference type="Google" id="ProtNLM"/>
    </source>
</evidence>
<name>A0ABU4N3C8_9ACTN</name>
<accession>A0ABU4N3C8</accession>
<comment type="caution">
    <text evidence="2">The sequence shown here is derived from an EMBL/GenBank/DDBJ whole genome shotgun (WGS) entry which is preliminary data.</text>
</comment>
<dbReference type="Proteomes" id="UP001282474">
    <property type="component" value="Unassembled WGS sequence"/>
</dbReference>
<feature type="region of interest" description="Disordered" evidence="1">
    <location>
        <begin position="86"/>
        <end position="107"/>
    </location>
</feature>
<feature type="compositionally biased region" description="Polar residues" evidence="1">
    <location>
        <begin position="91"/>
        <end position="107"/>
    </location>
</feature>
<evidence type="ECO:0000313" key="2">
    <source>
        <dbReference type="EMBL" id="MDX3043009.1"/>
    </source>
</evidence>
<dbReference type="EMBL" id="JARAWJ010000045">
    <property type="protein sequence ID" value="MDX3043009.1"/>
    <property type="molecule type" value="Genomic_DNA"/>
</dbReference>
<feature type="region of interest" description="Disordered" evidence="1">
    <location>
        <begin position="1"/>
        <end position="22"/>
    </location>
</feature>
<dbReference type="RefSeq" id="WP_319687016.1">
    <property type="nucleotide sequence ID" value="NZ_JARAWI010000023.1"/>
</dbReference>
<keyword evidence="3" id="KW-1185">Reference proteome</keyword>
<sequence length="107" mass="11600">MHKATLTPRRTPAHPPPPAPEPWALDHYLTVLNQIESRPGPPDDEGVRWMVRRLTGKAIAVCPCGLNTGLVDRSDLPNLQELVVQHPRSAGNPQVSDATSASGPPEF</sequence>
<evidence type="ECO:0000256" key="1">
    <source>
        <dbReference type="SAM" id="MobiDB-lite"/>
    </source>
</evidence>
<reference evidence="2 3" key="1">
    <citation type="journal article" date="2023" name="Microb. Genom.">
        <title>Mesoterricola silvestris gen. nov., sp. nov., Mesoterricola sediminis sp. nov., Geothrix oryzae sp. nov., Geothrix edaphica sp. nov., Geothrix rubra sp. nov., and Geothrix limicola sp. nov., six novel members of Acidobacteriota isolated from soils.</title>
        <authorList>
            <person name="Weisberg A.J."/>
            <person name="Pearce E."/>
            <person name="Kramer C.G."/>
            <person name="Chang J.H."/>
            <person name="Clarke C.R."/>
        </authorList>
    </citation>
    <scope>NUCLEOTIDE SEQUENCE [LARGE SCALE GENOMIC DNA]</scope>
    <source>
        <strain evidence="2 3">NE20-4-1</strain>
    </source>
</reference>
<gene>
    <name evidence="2" type="ORF">PV383_38400</name>
</gene>
<proteinExistence type="predicted"/>